<proteinExistence type="predicted"/>
<reference evidence="2" key="1">
    <citation type="journal article" date="2020" name="bioRxiv">
        <title>Whole genome comparisons of ergot fungi reveals the divergence and evolution of species within the genus Claviceps are the result of varying mechanisms driving genome evolution and host range expansion.</title>
        <authorList>
            <person name="Wyka S.A."/>
            <person name="Mondo S.J."/>
            <person name="Liu M."/>
            <person name="Dettman J."/>
            <person name="Nalam V."/>
            <person name="Broders K.D."/>
        </authorList>
    </citation>
    <scope>NUCLEOTIDE SEQUENCE</scope>
    <source>
        <strain evidence="2">CCC 602</strain>
    </source>
</reference>
<protein>
    <submittedName>
        <fullName evidence="2">Uncharacterized protein</fullName>
    </submittedName>
</protein>
<evidence type="ECO:0000256" key="1">
    <source>
        <dbReference type="SAM" id="MobiDB-lite"/>
    </source>
</evidence>
<dbReference type="Proteomes" id="UP000748025">
    <property type="component" value="Unassembled WGS sequence"/>
</dbReference>
<accession>A0A9P7N784</accession>
<dbReference type="EMBL" id="SRPW01001742">
    <property type="protein sequence ID" value="KAG5999296.1"/>
    <property type="molecule type" value="Genomic_DNA"/>
</dbReference>
<comment type="caution">
    <text evidence="2">The sequence shown here is derived from an EMBL/GenBank/DDBJ whole genome shotgun (WGS) entry which is preliminary data.</text>
</comment>
<gene>
    <name evidence="2" type="ORF">E4U43_002157</name>
</gene>
<feature type="region of interest" description="Disordered" evidence="1">
    <location>
        <begin position="85"/>
        <end position="109"/>
    </location>
</feature>
<keyword evidence="3" id="KW-1185">Reference proteome</keyword>
<organism evidence="2 3">
    <name type="scientific">Claviceps pusilla</name>
    <dbReference type="NCBI Taxonomy" id="123648"/>
    <lineage>
        <taxon>Eukaryota</taxon>
        <taxon>Fungi</taxon>
        <taxon>Dikarya</taxon>
        <taxon>Ascomycota</taxon>
        <taxon>Pezizomycotina</taxon>
        <taxon>Sordariomycetes</taxon>
        <taxon>Hypocreomycetidae</taxon>
        <taxon>Hypocreales</taxon>
        <taxon>Clavicipitaceae</taxon>
        <taxon>Claviceps</taxon>
    </lineage>
</organism>
<name>A0A9P7N784_9HYPO</name>
<evidence type="ECO:0000313" key="3">
    <source>
        <dbReference type="Proteomes" id="UP000748025"/>
    </source>
</evidence>
<dbReference type="AlphaFoldDB" id="A0A9P7N784"/>
<sequence length="231" mass="25229">MEINWIDRTDRIEQLNRASSTGHTYLRGLDKNWSRAVALSVAVAGSVHQALAVKTRLGSLTPIDFPDKTSRPDFVARSLRPSSVEDDGAIRSTSGSVAGDMQGQVKKHCCRQRPTQILPSRAVDETIRPVRHPCGRKLETPTSEGGEMEWKIPAAELDRGLGLRAAIASLEAFRAFWGGGALGFGGLSLTLDNVSGSFPRRADSHSPRRTDSESEYLTRNWRTVRGCSNTG</sequence>
<evidence type="ECO:0000313" key="2">
    <source>
        <dbReference type="EMBL" id="KAG5999296.1"/>
    </source>
</evidence>